<dbReference type="EMBL" id="SSTD01003946">
    <property type="protein sequence ID" value="TYK24274.1"/>
    <property type="molecule type" value="Genomic_DNA"/>
</dbReference>
<proteinExistence type="predicted"/>
<dbReference type="PANTHER" id="PTHR22930:SF281">
    <property type="entry name" value="NUCLEASE"/>
    <property type="match status" value="1"/>
</dbReference>
<evidence type="ECO:0000313" key="1">
    <source>
        <dbReference type="EMBL" id="TYK24274.1"/>
    </source>
</evidence>
<dbReference type="PANTHER" id="PTHR22930">
    <property type="match status" value="1"/>
</dbReference>
<dbReference type="AlphaFoldDB" id="A0A5D3DL04"/>
<gene>
    <name evidence="1" type="ORF">E5676_scaffold205G00380</name>
</gene>
<sequence>MKGDFVFILAGWEESVADSCILRAATSRPNGLKVPMGYYYLCDAGYLNAEEFLAPYRGQRYHLQKWRKIGNATTTMKEFFNMKHSFTLLLKELLVS</sequence>
<dbReference type="InterPro" id="IPR045249">
    <property type="entry name" value="HARBI1-like"/>
</dbReference>
<protein>
    <submittedName>
        <fullName evidence="1">Putative nuclease HARBI1</fullName>
    </submittedName>
</protein>
<name>A0A5D3DL04_CUCMM</name>
<comment type="caution">
    <text evidence="1">The sequence shown here is derived from an EMBL/GenBank/DDBJ whole genome shotgun (WGS) entry which is preliminary data.</text>
</comment>
<evidence type="ECO:0000313" key="2">
    <source>
        <dbReference type="Proteomes" id="UP000321947"/>
    </source>
</evidence>
<accession>A0A5D3DL04</accession>
<reference evidence="1 2" key="1">
    <citation type="submission" date="2019-08" db="EMBL/GenBank/DDBJ databases">
        <title>Draft genome sequences of two oriental melons (Cucumis melo L. var makuwa).</title>
        <authorList>
            <person name="Kwon S.-Y."/>
        </authorList>
    </citation>
    <scope>NUCLEOTIDE SEQUENCE [LARGE SCALE GENOMIC DNA]</scope>
    <source>
        <strain evidence="2">cv. Chang Bougi</strain>
        <tissue evidence="1">Leaf</tissue>
    </source>
</reference>
<dbReference type="Proteomes" id="UP000321947">
    <property type="component" value="Unassembled WGS sequence"/>
</dbReference>
<organism evidence="1 2">
    <name type="scientific">Cucumis melo var. makuwa</name>
    <name type="common">Oriental melon</name>
    <dbReference type="NCBI Taxonomy" id="1194695"/>
    <lineage>
        <taxon>Eukaryota</taxon>
        <taxon>Viridiplantae</taxon>
        <taxon>Streptophyta</taxon>
        <taxon>Embryophyta</taxon>
        <taxon>Tracheophyta</taxon>
        <taxon>Spermatophyta</taxon>
        <taxon>Magnoliopsida</taxon>
        <taxon>eudicotyledons</taxon>
        <taxon>Gunneridae</taxon>
        <taxon>Pentapetalae</taxon>
        <taxon>rosids</taxon>
        <taxon>fabids</taxon>
        <taxon>Cucurbitales</taxon>
        <taxon>Cucurbitaceae</taxon>
        <taxon>Benincaseae</taxon>
        <taxon>Cucumis</taxon>
    </lineage>
</organism>